<accession>A0A5C1AQX9</accession>
<dbReference type="KEGG" id="lrs:PX52LOC_08154"/>
<evidence type="ECO:0000313" key="3">
    <source>
        <dbReference type="EMBL" id="QEL21025.1"/>
    </source>
</evidence>
<keyword evidence="1" id="KW-0472">Membrane</keyword>
<dbReference type="GO" id="GO:0016740">
    <property type="term" value="F:transferase activity"/>
    <property type="evidence" value="ECO:0007669"/>
    <property type="project" value="UniProtKB-KW"/>
</dbReference>
<dbReference type="Proteomes" id="UP000324974">
    <property type="component" value="Chromosome"/>
</dbReference>
<keyword evidence="3" id="KW-0808">Transferase</keyword>
<dbReference type="PANTHER" id="PTHR43685:SF3">
    <property type="entry name" value="SLR2126 PROTEIN"/>
    <property type="match status" value="1"/>
</dbReference>
<proteinExistence type="predicted"/>
<dbReference type="PANTHER" id="PTHR43685">
    <property type="entry name" value="GLYCOSYLTRANSFERASE"/>
    <property type="match status" value="1"/>
</dbReference>
<reference evidence="4" key="1">
    <citation type="submission" date="2019-08" db="EMBL/GenBank/DDBJ databases">
        <title>Limnoglobus roseus gen. nov., sp. nov., a novel freshwater planctomycete with a giant genome from the family Gemmataceae.</title>
        <authorList>
            <person name="Kulichevskaya I.S."/>
            <person name="Naumoff D.G."/>
            <person name="Miroshnikov K."/>
            <person name="Ivanova A."/>
            <person name="Philippov D.A."/>
            <person name="Hakobyan A."/>
            <person name="Rijpstra I.C."/>
            <person name="Sinninghe Damste J.S."/>
            <person name="Liesack W."/>
            <person name="Dedysh S.N."/>
        </authorList>
    </citation>
    <scope>NUCLEOTIDE SEQUENCE [LARGE SCALE GENOMIC DNA]</scope>
    <source>
        <strain evidence="4">PX52</strain>
    </source>
</reference>
<sequence>MFSVPSVVKSVLLFYMLITVAICTWNRSLLLDRTLTHLHRQRIPAGVEWEIVLVDNNCTDDTAAVAEKHAKTLPLRRVVETQQGHSHARNRAVDEARGELVLWTDDDVNASETWVAEYARIAQFYPDAGYFGGRVTPWFADEIPAATRAMIEANLPLLAPVYSLKDYGTEIRPFAPGEGPFGANMGYRTDVLRRFRFDPKFGRVKTGLIGADEVSVVRAVQNAGIPGVWIGSTEIQHYIPPDRTTVVHFWRYFEALGRTQVRLEGVTPAPTLLGRPRWAVLGSWKARVRAWLGRQANRPDWLAHYLTAAKLAGYADEASRIGSPPYR</sequence>
<gene>
    <name evidence="3" type="ORF">PX52LOC_08154</name>
</gene>
<dbReference type="CDD" id="cd00761">
    <property type="entry name" value="Glyco_tranf_GTA_type"/>
    <property type="match status" value="1"/>
</dbReference>
<name>A0A5C1AQX9_9BACT</name>
<evidence type="ECO:0000256" key="1">
    <source>
        <dbReference type="SAM" id="Phobius"/>
    </source>
</evidence>
<evidence type="ECO:0000313" key="4">
    <source>
        <dbReference type="Proteomes" id="UP000324974"/>
    </source>
</evidence>
<dbReference type="InterPro" id="IPR050834">
    <property type="entry name" value="Glycosyltransf_2"/>
</dbReference>
<feature type="transmembrane region" description="Helical" evidence="1">
    <location>
        <begin position="12"/>
        <end position="30"/>
    </location>
</feature>
<dbReference type="SUPFAM" id="SSF53448">
    <property type="entry name" value="Nucleotide-diphospho-sugar transferases"/>
    <property type="match status" value="1"/>
</dbReference>
<dbReference type="Gene3D" id="3.90.550.10">
    <property type="entry name" value="Spore Coat Polysaccharide Biosynthesis Protein SpsA, Chain A"/>
    <property type="match status" value="1"/>
</dbReference>
<keyword evidence="4" id="KW-1185">Reference proteome</keyword>
<dbReference type="EMBL" id="CP042425">
    <property type="protein sequence ID" value="QEL21025.1"/>
    <property type="molecule type" value="Genomic_DNA"/>
</dbReference>
<organism evidence="3 4">
    <name type="scientific">Limnoglobus roseus</name>
    <dbReference type="NCBI Taxonomy" id="2598579"/>
    <lineage>
        <taxon>Bacteria</taxon>
        <taxon>Pseudomonadati</taxon>
        <taxon>Planctomycetota</taxon>
        <taxon>Planctomycetia</taxon>
        <taxon>Gemmatales</taxon>
        <taxon>Gemmataceae</taxon>
        <taxon>Limnoglobus</taxon>
    </lineage>
</organism>
<dbReference type="InterPro" id="IPR001173">
    <property type="entry name" value="Glyco_trans_2-like"/>
</dbReference>
<keyword evidence="1" id="KW-0812">Transmembrane</keyword>
<protein>
    <submittedName>
        <fullName evidence="3">GT2 family glycosyltransferase</fullName>
    </submittedName>
</protein>
<dbReference type="AlphaFoldDB" id="A0A5C1AQX9"/>
<feature type="domain" description="Glycosyltransferase 2-like" evidence="2">
    <location>
        <begin position="19"/>
        <end position="135"/>
    </location>
</feature>
<keyword evidence="1" id="KW-1133">Transmembrane helix</keyword>
<evidence type="ECO:0000259" key="2">
    <source>
        <dbReference type="Pfam" id="PF00535"/>
    </source>
</evidence>
<dbReference type="Pfam" id="PF00535">
    <property type="entry name" value="Glycos_transf_2"/>
    <property type="match status" value="1"/>
</dbReference>
<dbReference type="InterPro" id="IPR029044">
    <property type="entry name" value="Nucleotide-diphossugar_trans"/>
</dbReference>